<dbReference type="PANTHER" id="PTHR43734:SF1">
    <property type="entry name" value="PHYTOENE DESATURASE"/>
    <property type="match status" value="1"/>
</dbReference>
<comment type="caution">
    <text evidence="2">The sequence shown here is derived from an EMBL/GenBank/DDBJ whole genome shotgun (WGS) entry which is preliminary data.</text>
</comment>
<evidence type="ECO:0000313" key="2">
    <source>
        <dbReference type="EMBL" id="KAK0742608.1"/>
    </source>
</evidence>
<dbReference type="Gene3D" id="3.30.70.1990">
    <property type="match status" value="1"/>
</dbReference>
<keyword evidence="1" id="KW-0732">Signal</keyword>
<dbReference type="SUPFAM" id="SSF51905">
    <property type="entry name" value="FAD/NAD(P)-binding domain"/>
    <property type="match status" value="1"/>
</dbReference>
<evidence type="ECO:0000313" key="3">
    <source>
        <dbReference type="Proteomes" id="UP001172155"/>
    </source>
</evidence>
<accession>A0AA40ENK5</accession>
<gene>
    <name evidence="2" type="ORF">B0T18DRAFT_413362</name>
</gene>
<dbReference type="Pfam" id="PF13450">
    <property type="entry name" value="NAD_binding_8"/>
    <property type="match status" value="1"/>
</dbReference>
<feature type="signal peptide" evidence="1">
    <location>
        <begin position="1"/>
        <end position="21"/>
    </location>
</feature>
<reference evidence="2" key="1">
    <citation type="submission" date="2023-06" db="EMBL/GenBank/DDBJ databases">
        <title>Genome-scale phylogeny and comparative genomics of the fungal order Sordariales.</title>
        <authorList>
            <consortium name="Lawrence Berkeley National Laboratory"/>
            <person name="Hensen N."/>
            <person name="Bonometti L."/>
            <person name="Westerberg I."/>
            <person name="Brannstrom I.O."/>
            <person name="Guillou S."/>
            <person name="Cros-Aarteil S."/>
            <person name="Calhoun S."/>
            <person name="Haridas S."/>
            <person name="Kuo A."/>
            <person name="Mondo S."/>
            <person name="Pangilinan J."/>
            <person name="Riley R."/>
            <person name="LaButti K."/>
            <person name="Andreopoulos B."/>
            <person name="Lipzen A."/>
            <person name="Chen C."/>
            <person name="Yanf M."/>
            <person name="Daum C."/>
            <person name="Ng V."/>
            <person name="Clum A."/>
            <person name="Steindorff A."/>
            <person name="Ohm R."/>
            <person name="Martin F."/>
            <person name="Silar P."/>
            <person name="Natvig D."/>
            <person name="Lalanne C."/>
            <person name="Gautier V."/>
            <person name="Ament-velasquez S.L."/>
            <person name="Kruys A."/>
            <person name="Hutchinson M.I."/>
            <person name="Powell A.J."/>
            <person name="Barry K."/>
            <person name="Miller A.N."/>
            <person name="Grigoriev I.V."/>
            <person name="Debuchy R."/>
            <person name="Gladieux P."/>
            <person name="Thoren M.H."/>
            <person name="Johannesson H."/>
        </authorList>
    </citation>
    <scope>NUCLEOTIDE SEQUENCE</scope>
    <source>
        <strain evidence="2">SMH3187-1</strain>
    </source>
</reference>
<organism evidence="2 3">
    <name type="scientific">Schizothecium vesticola</name>
    <dbReference type="NCBI Taxonomy" id="314040"/>
    <lineage>
        <taxon>Eukaryota</taxon>
        <taxon>Fungi</taxon>
        <taxon>Dikarya</taxon>
        <taxon>Ascomycota</taxon>
        <taxon>Pezizomycotina</taxon>
        <taxon>Sordariomycetes</taxon>
        <taxon>Sordariomycetidae</taxon>
        <taxon>Sordariales</taxon>
        <taxon>Schizotheciaceae</taxon>
        <taxon>Schizothecium</taxon>
    </lineage>
</organism>
<dbReference type="AlphaFoldDB" id="A0AA40ENK5"/>
<evidence type="ECO:0008006" key="4">
    <source>
        <dbReference type="Google" id="ProtNLM"/>
    </source>
</evidence>
<dbReference type="Gene3D" id="1.10.405.20">
    <property type="match status" value="1"/>
</dbReference>
<evidence type="ECO:0000256" key="1">
    <source>
        <dbReference type="SAM" id="SignalP"/>
    </source>
</evidence>
<dbReference type="PANTHER" id="PTHR43734">
    <property type="entry name" value="PHYTOENE DESATURASE"/>
    <property type="match status" value="1"/>
</dbReference>
<dbReference type="Proteomes" id="UP001172155">
    <property type="component" value="Unassembled WGS sequence"/>
</dbReference>
<sequence length="481" mass="51177">MLSRAFLTAAVLSLTPCFGSATINIGSYLSSAILVRDVAVIGGGSSGTYAAVQLKRAGYSTAVVEKASRLGGHVDTYRDPVTGQTFDYGVLALLNTSVVRDYFALFSEALTVYTGAGPAVTRVYANLATDGEIVTPPSTIPWTDPAAVFASFLGYGAQISQYPFLSDGYSLPNPVPEDLLLPFGDFLAKHDLQALAGTAFSIVQGVGNLLATTTLYVFKYLPKTTIDAFVGIAPPPVTSATFNIQALYNKALAYLGSGTNVLLNANVIAIERDGPRVLVAVLTPSGPKLIIAKKLLVAIQPKLSALQGLGLDLTLQERDIFGQFNNSYYWDMVLKNTGLPSDRRFTNIDVDAPLGIAPMPGLYGLGPGPIANLTLAYYSSPSSRTDAQVKAETLEAIFKLKTANGFPPGTGTPEFVGFNDHRPFWLTVPPAAIAGGFYDKLNGLQGKKNTWWTGATFVAHDSSAIWNWTEVSLLPRVKASL</sequence>
<keyword evidence="3" id="KW-1185">Reference proteome</keyword>
<protein>
    <recommendedName>
        <fullName evidence="4">Amine oxidase</fullName>
    </recommendedName>
</protein>
<dbReference type="InterPro" id="IPR036188">
    <property type="entry name" value="FAD/NAD-bd_sf"/>
</dbReference>
<dbReference type="Gene3D" id="3.50.50.60">
    <property type="entry name" value="FAD/NAD(P)-binding domain"/>
    <property type="match status" value="1"/>
</dbReference>
<feature type="chain" id="PRO_5041272420" description="Amine oxidase" evidence="1">
    <location>
        <begin position="22"/>
        <end position="481"/>
    </location>
</feature>
<proteinExistence type="predicted"/>
<name>A0AA40ENK5_9PEZI</name>
<dbReference type="EMBL" id="JAUKUD010000005">
    <property type="protein sequence ID" value="KAK0742608.1"/>
    <property type="molecule type" value="Genomic_DNA"/>
</dbReference>